<feature type="transmembrane region" description="Helical" evidence="1">
    <location>
        <begin position="23"/>
        <end position="43"/>
    </location>
</feature>
<comment type="caution">
    <text evidence="2">The sequence shown here is derived from an EMBL/GenBank/DDBJ whole genome shotgun (WGS) entry which is preliminary data.</text>
</comment>
<gene>
    <name evidence="2" type="ORF">VNO77_25072</name>
</gene>
<accession>A0AAN9L8U4</accession>
<keyword evidence="3" id="KW-1185">Reference proteome</keyword>
<protein>
    <submittedName>
        <fullName evidence="2">Uncharacterized protein</fullName>
    </submittedName>
</protein>
<feature type="transmembrane region" description="Helical" evidence="1">
    <location>
        <begin position="55"/>
        <end position="74"/>
    </location>
</feature>
<keyword evidence="1" id="KW-0812">Transmembrane</keyword>
<sequence length="103" mass="11631">MMQHTDAIRQPHAKAKKKIKNQLLETARCLVVVVVICSSHYRIKDFMHGVMCFRRIFLPRVTISFGSLSLWFSVGVGSQEAQKKGNLATRESVAVEIVDSVEK</sequence>
<dbReference type="Proteomes" id="UP001367508">
    <property type="component" value="Unassembled WGS sequence"/>
</dbReference>
<organism evidence="2 3">
    <name type="scientific">Canavalia gladiata</name>
    <name type="common">Sword bean</name>
    <name type="synonym">Dolichos gladiatus</name>
    <dbReference type="NCBI Taxonomy" id="3824"/>
    <lineage>
        <taxon>Eukaryota</taxon>
        <taxon>Viridiplantae</taxon>
        <taxon>Streptophyta</taxon>
        <taxon>Embryophyta</taxon>
        <taxon>Tracheophyta</taxon>
        <taxon>Spermatophyta</taxon>
        <taxon>Magnoliopsida</taxon>
        <taxon>eudicotyledons</taxon>
        <taxon>Gunneridae</taxon>
        <taxon>Pentapetalae</taxon>
        <taxon>rosids</taxon>
        <taxon>fabids</taxon>
        <taxon>Fabales</taxon>
        <taxon>Fabaceae</taxon>
        <taxon>Papilionoideae</taxon>
        <taxon>50 kb inversion clade</taxon>
        <taxon>NPAAA clade</taxon>
        <taxon>indigoferoid/millettioid clade</taxon>
        <taxon>Phaseoleae</taxon>
        <taxon>Canavalia</taxon>
    </lineage>
</organism>
<evidence type="ECO:0000256" key="1">
    <source>
        <dbReference type="SAM" id="Phobius"/>
    </source>
</evidence>
<proteinExistence type="predicted"/>
<dbReference type="AlphaFoldDB" id="A0AAN9L8U4"/>
<evidence type="ECO:0000313" key="3">
    <source>
        <dbReference type="Proteomes" id="UP001367508"/>
    </source>
</evidence>
<keyword evidence="1" id="KW-1133">Transmembrane helix</keyword>
<evidence type="ECO:0000313" key="2">
    <source>
        <dbReference type="EMBL" id="KAK7330866.1"/>
    </source>
</evidence>
<dbReference type="EMBL" id="JAYMYQ010000005">
    <property type="protein sequence ID" value="KAK7330866.1"/>
    <property type="molecule type" value="Genomic_DNA"/>
</dbReference>
<keyword evidence="1" id="KW-0472">Membrane</keyword>
<reference evidence="2 3" key="1">
    <citation type="submission" date="2024-01" db="EMBL/GenBank/DDBJ databases">
        <title>The genomes of 5 underutilized Papilionoideae crops provide insights into root nodulation and disease resistanc.</title>
        <authorList>
            <person name="Jiang F."/>
        </authorList>
    </citation>
    <scope>NUCLEOTIDE SEQUENCE [LARGE SCALE GENOMIC DNA]</scope>
    <source>
        <strain evidence="2">LVBAO_FW01</strain>
        <tissue evidence="2">Leaves</tissue>
    </source>
</reference>
<name>A0AAN9L8U4_CANGL</name>